<evidence type="ECO:0000256" key="1">
    <source>
        <dbReference type="SAM" id="Phobius"/>
    </source>
</evidence>
<keyword evidence="1" id="KW-0812">Transmembrane</keyword>
<dbReference type="AlphaFoldDB" id="A0A1N6FDC7"/>
<sequence length="178" mass="19752">MPLDASPLSGQYRPMSDAFFIRTRFDGHREISWRSWLLVWIMPALFLGAAALFALFTLTAPLGKQAAEGEVIELRAYEGWSPLEGEVTNYSPLFRYMRADGTEARASTGMSHSGWNFAPGSRMTILYDPDTNGDVYLPGTWHWIIPGALAALGAATLVPALLAALLLLRWRRRAPALR</sequence>
<name>A0A1N6FDC7_9RHOB</name>
<proteinExistence type="predicted"/>
<protein>
    <recommendedName>
        <fullName evidence="4">DUF3592 domain-containing protein</fullName>
    </recommendedName>
</protein>
<gene>
    <name evidence="2" type="ORF">SAMN05444002_1584</name>
</gene>
<keyword evidence="3" id="KW-1185">Reference proteome</keyword>
<keyword evidence="1" id="KW-0472">Membrane</keyword>
<dbReference type="EMBL" id="FSRL01000001">
    <property type="protein sequence ID" value="SIN93291.1"/>
    <property type="molecule type" value="Genomic_DNA"/>
</dbReference>
<evidence type="ECO:0000313" key="2">
    <source>
        <dbReference type="EMBL" id="SIN93291.1"/>
    </source>
</evidence>
<organism evidence="2 3">
    <name type="scientific">Vannielia litorea</name>
    <dbReference type="NCBI Taxonomy" id="1217970"/>
    <lineage>
        <taxon>Bacteria</taxon>
        <taxon>Pseudomonadati</taxon>
        <taxon>Pseudomonadota</taxon>
        <taxon>Alphaproteobacteria</taxon>
        <taxon>Rhodobacterales</taxon>
        <taxon>Paracoccaceae</taxon>
        <taxon>Vannielia</taxon>
    </lineage>
</organism>
<accession>A0A1N6FDC7</accession>
<evidence type="ECO:0008006" key="4">
    <source>
        <dbReference type="Google" id="ProtNLM"/>
    </source>
</evidence>
<keyword evidence="1" id="KW-1133">Transmembrane helix</keyword>
<evidence type="ECO:0000313" key="3">
    <source>
        <dbReference type="Proteomes" id="UP000184932"/>
    </source>
</evidence>
<feature type="transmembrane region" description="Helical" evidence="1">
    <location>
        <begin position="37"/>
        <end position="58"/>
    </location>
</feature>
<dbReference type="STRING" id="1217970.SAMN05444002_1584"/>
<feature type="transmembrane region" description="Helical" evidence="1">
    <location>
        <begin position="143"/>
        <end position="168"/>
    </location>
</feature>
<dbReference type="Proteomes" id="UP000184932">
    <property type="component" value="Unassembled WGS sequence"/>
</dbReference>
<reference evidence="3" key="1">
    <citation type="submission" date="2016-11" db="EMBL/GenBank/DDBJ databases">
        <authorList>
            <person name="Varghese N."/>
            <person name="Submissions S."/>
        </authorList>
    </citation>
    <scope>NUCLEOTIDE SEQUENCE [LARGE SCALE GENOMIC DNA]</scope>
    <source>
        <strain evidence="3">DSM 29440</strain>
    </source>
</reference>